<dbReference type="Proteomes" id="UP000218267">
    <property type="component" value="Chromosome"/>
</dbReference>
<dbReference type="InterPro" id="IPR009061">
    <property type="entry name" value="DNA-bd_dom_put_sf"/>
</dbReference>
<dbReference type="GO" id="GO:0006355">
    <property type="term" value="P:regulation of DNA-templated transcription"/>
    <property type="evidence" value="ECO:0007669"/>
    <property type="project" value="InterPro"/>
</dbReference>
<reference evidence="2 3" key="1">
    <citation type="journal article" date="2018" name="Mar. Genomics">
        <title>Complete genome sequence of Marinifilaceae bacterium strain SPP2, isolated from the Antarctic marine sediment.</title>
        <authorList>
            <person name="Watanabe M."/>
            <person name="Kojima H."/>
            <person name="Fukui M."/>
        </authorList>
    </citation>
    <scope>NUCLEOTIDE SEQUENCE [LARGE SCALE GENOMIC DNA]</scope>
    <source>
        <strain evidence="2 3">SPP2</strain>
    </source>
</reference>
<dbReference type="Gene3D" id="1.10.1660.10">
    <property type="match status" value="1"/>
</dbReference>
<organism evidence="2 3">
    <name type="scientific">Labilibaculum antarcticum</name>
    <dbReference type="NCBI Taxonomy" id="1717717"/>
    <lineage>
        <taxon>Bacteria</taxon>
        <taxon>Pseudomonadati</taxon>
        <taxon>Bacteroidota</taxon>
        <taxon>Bacteroidia</taxon>
        <taxon>Marinilabiliales</taxon>
        <taxon>Marinifilaceae</taxon>
        <taxon>Labilibaculum</taxon>
    </lineage>
</organism>
<feature type="domain" description="HTH merR-type" evidence="1">
    <location>
        <begin position="12"/>
        <end position="56"/>
    </location>
</feature>
<sequence length="162" mass="18492">MLTKLVMGEYITLSNTSKLIGTSKETLRRWDREGKLIAVKEPISNCRVYRKRDMQEFMGELFVTEEESNEAKPSKDFTVFGLFAVGGLVIGMELAGFKCIVLNEICIVSLGYYGILERYPLTNVQLSDTFLISTGLKRINNPVQFLFCFTDMLVCRNWFSSI</sequence>
<dbReference type="Pfam" id="PF13411">
    <property type="entry name" value="MerR_1"/>
    <property type="match status" value="1"/>
</dbReference>
<dbReference type="SUPFAM" id="SSF46955">
    <property type="entry name" value="Putative DNA-binding domain"/>
    <property type="match status" value="1"/>
</dbReference>
<evidence type="ECO:0000313" key="2">
    <source>
        <dbReference type="EMBL" id="BAX81569.1"/>
    </source>
</evidence>
<gene>
    <name evidence="2" type="ORF">ALGA_3269</name>
</gene>
<reference evidence="3" key="2">
    <citation type="journal article" date="2020" name="Antonie Van Leeuwenhoek">
        <title>Labilibaculum antarcticum sp. nov., a novel facultative anaerobic, psychrotorelant bacterium isolated from marine sediment of Antarctica.</title>
        <authorList>
            <person name="Watanabe M."/>
            <person name="Kojima H."/>
            <person name="Fukui M."/>
        </authorList>
    </citation>
    <scope>NUCLEOTIDE SEQUENCE [LARGE SCALE GENOMIC DNA]</scope>
    <source>
        <strain evidence="3">SPP2</strain>
    </source>
</reference>
<dbReference type="GO" id="GO:0003677">
    <property type="term" value="F:DNA binding"/>
    <property type="evidence" value="ECO:0007669"/>
    <property type="project" value="InterPro"/>
</dbReference>
<evidence type="ECO:0000313" key="3">
    <source>
        <dbReference type="Proteomes" id="UP000218267"/>
    </source>
</evidence>
<dbReference type="GO" id="GO:0032259">
    <property type="term" value="P:methylation"/>
    <property type="evidence" value="ECO:0007669"/>
    <property type="project" value="UniProtKB-KW"/>
</dbReference>
<keyword evidence="2" id="KW-0808">Transferase</keyword>
<dbReference type="EMBL" id="AP018042">
    <property type="protein sequence ID" value="BAX81569.1"/>
    <property type="molecule type" value="Genomic_DNA"/>
</dbReference>
<accession>A0A1Y1CMA4</accession>
<keyword evidence="3" id="KW-1185">Reference proteome</keyword>
<keyword evidence="2" id="KW-0489">Methyltransferase</keyword>
<dbReference type="InterPro" id="IPR000551">
    <property type="entry name" value="MerR-type_HTH_dom"/>
</dbReference>
<dbReference type="GO" id="GO:0008168">
    <property type="term" value="F:methyltransferase activity"/>
    <property type="evidence" value="ECO:0007669"/>
    <property type="project" value="UniProtKB-KW"/>
</dbReference>
<evidence type="ECO:0000259" key="1">
    <source>
        <dbReference type="Pfam" id="PF13411"/>
    </source>
</evidence>
<proteinExistence type="predicted"/>
<dbReference type="AlphaFoldDB" id="A0A1Y1CMA4"/>
<dbReference type="KEGG" id="mbas:ALGA_3269"/>
<protein>
    <submittedName>
        <fullName evidence="2">DNA (Cytosine-5-)-methyltransferase</fullName>
    </submittedName>
</protein>
<name>A0A1Y1CMA4_9BACT</name>